<dbReference type="SUPFAM" id="SSF49303">
    <property type="entry name" value="beta-Galactosidase/glucuronidase domain"/>
    <property type="match status" value="1"/>
</dbReference>
<dbReference type="InterPro" id="IPR006104">
    <property type="entry name" value="Glyco_hydro_2_N"/>
</dbReference>
<dbReference type="GO" id="GO:0004553">
    <property type="term" value="F:hydrolase activity, hydrolyzing O-glycosyl compounds"/>
    <property type="evidence" value="ECO:0007669"/>
    <property type="project" value="InterPro"/>
</dbReference>
<evidence type="ECO:0000313" key="7">
    <source>
        <dbReference type="EMBL" id="AZS17854.1"/>
    </source>
</evidence>
<dbReference type="InterPro" id="IPR013783">
    <property type="entry name" value="Ig-like_fold"/>
</dbReference>
<gene>
    <name evidence="7" type="ORF">EI981_27750</name>
</gene>
<dbReference type="InterPro" id="IPR006103">
    <property type="entry name" value="Glyco_hydro_2_cat"/>
</dbReference>
<keyword evidence="2 7" id="KW-0378">Hydrolase</keyword>
<dbReference type="InterPro" id="IPR051913">
    <property type="entry name" value="GH2_Domain-Containing"/>
</dbReference>
<dbReference type="Gene3D" id="3.20.20.80">
    <property type="entry name" value="Glycosidases"/>
    <property type="match status" value="1"/>
</dbReference>
<keyword evidence="8" id="KW-1185">Reference proteome</keyword>
<dbReference type="EMBL" id="CP034346">
    <property type="protein sequence ID" value="AZS17854.1"/>
    <property type="molecule type" value="Genomic_DNA"/>
</dbReference>
<feature type="domain" description="Glycoside hydrolase family 2 immunoglobulin-like beta-sandwich" evidence="4">
    <location>
        <begin position="184"/>
        <end position="294"/>
    </location>
</feature>
<dbReference type="InterPro" id="IPR017853">
    <property type="entry name" value="GH"/>
</dbReference>
<sequence>MALKDHYRKEYPRPQFVRKDWQDLNGAWDFAFDDANEGEAQGWQQGFTPTHTIQVPFVYETKASGIAEESFHPYVWYQRKIEADEKQLSRRVELRFQAVDYVAKVWVNGQFAGRHEGGYSAFSFDITPYLHAGNDNLIVVKAEDSDSCTQPRGKQRWRKDNFGCWYVQTTGIWQSVWLEYLSPTYLNHVKITPNYDDNSVSFEYKLGGITYGNELLARQLQLTTIVTMDDEVIKQGTLAVDRESLAATVNLQSDKLEWQVERWSPDNPKLYEVEFVLQEDGETLDRVHSYFGLRKISIEDGKVLLNNHPIYQRLILDQGYWQDSHLTPPSEAALLDDIDKIMAMGYNGVRKHQKIEDDRFLYWCDVKGLLVWSEAAATYEFNDEAVERFTREWLDIVQQHYNHPCIVTWVPFNESWGIANVFTDIKQQKFTEAIYYLTKSMDPHRPVVVNDGWEHTISDIITLHDYEESGDALSRRYADKDAVVNNKIAFSNWKYAMAQGYEYQGQPILISEFGGIAFKSEEGWGYGNQVDSDEAFIQRFRSITEAIKDLDYVCGYCYTQVSDVQQEVNGLLTEDRKPKIDMAVIKEINLTRRKSACES</sequence>
<dbReference type="Pfam" id="PF02836">
    <property type="entry name" value="Glyco_hydro_2_C"/>
    <property type="match status" value="1"/>
</dbReference>
<dbReference type="Pfam" id="PF00703">
    <property type="entry name" value="Glyco_hydro_2"/>
    <property type="match status" value="1"/>
</dbReference>
<dbReference type="InterPro" id="IPR008979">
    <property type="entry name" value="Galactose-bd-like_sf"/>
</dbReference>
<dbReference type="Pfam" id="PF02837">
    <property type="entry name" value="Glyco_hydro_2_N"/>
    <property type="match status" value="1"/>
</dbReference>
<dbReference type="SUPFAM" id="SSF51445">
    <property type="entry name" value="(Trans)glycosidases"/>
    <property type="match status" value="1"/>
</dbReference>
<dbReference type="SUPFAM" id="SSF49785">
    <property type="entry name" value="Galactose-binding domain-like"/>
    <property type="match status" value="1"/>
</dbReference>
<dbReference type="Gene3D" id="2.60.40.10">
    <property type="entry name" value="Immunoglobulins"/>
    <property type="match status" value="1"/>
</dbReference>
<dbReference type="PANTHER" id="PTHR42732">
    <property type="entry name" value="BETA-GALACTOSIDASE"/>
    <property type="match status" value="1"/>
</dbReference>
<dbReference type="AlphaFoldDB" id="A0A3Q9ICY9"/>
<organism evidence="7 8">
    <name type="scientific">Paenibacillus lutimineralis</name>
    <dbReference type="NCBI Taxonomy" id="2707005"/>
    <lineage>
        <taxon>Bacteria</taxon>
        <taxon>Bacillati</taxon>
        <taxon>Bacillota</taxon>
        <taxon>Bacilli</taxon>
        <taxon>Bacillales</taxon>
        <taxon>Paenibacillaceae</taxon>
        <taxon>Paenibacillus</taxon>
    </lineage>
</organism>
<evidence type="ECO:0000259" key="4">
    <source>
        <dbReference type="Pfam" id="PF00703"/>
    </source>
</evidence>
<dbReference type="Gene3D" id="2.60.120.260">
    <property type="entry name" value="Galactose-binding domain-like"/>
    <property type="match status" value="1"/>
</dbReference>
<dbReference type="Proteomes" id="UP000270678">
    <property type="component" value="Chromosome"/>
</dbReference>
<accession>A0A3Q9ICY9</accession>
<feature type="domain" description="Glycoside hydrolase family 2 catalytic" evidence="5">
    <location>
        <begin position="297"/>
        <end position="587"/>
    </location>
</feature>
<comment type="similarity">
    <text evidence="1">Belongs to the glycosyl hydrolase 2 family.</text>
</comment>
<protein>
    <submittedName>
        <fullName evidence="7">Glycoside hydrolase family 2</fullName>
    </submittedName>
</protein>
<dbReference type="KEGG" id="plut:EI981_27750"/>
<feature type="domain" description="Glycosyl hydrolases family 2 sugar binding" evidence="6">
    <location>
        <begin position="22"/>
        <end position="142"/>
    </location>
</feature>
<name>A0A3Q9ICY9_9BACL</name>
<dbReference type="GO" id="GO:0005975">
    <property type="term" value="P:carbohydrate metabolic process"/>
    <property type="evidence" value="ECO:0007669"/>
    <property type="project" value="InterPro"/>
</dbReference>
<evidence type="ECO:0000313" key="8">
    <source>
        <dbReference type="Proteomes" id="UP000270678"/>
    </source>
</evidence>
<evidence type="ECO:0000259" key="6">
    <source>
        <dbReference type="Pfam" id="PF02837"/>
    </source>
</evidence>
<dbReference type="InterPro" id="IPR036156">
    <property type="entry name" value="Beta-gal/glucu_dom_sf"/>
</dbReference>
<proteinExistence type="inferred from homology"/>
<evidence type="ECO:0000256" key="3">
    <source>
        <dbReference type="ARBA" id="ARBA00023295"/>
    </source>
</evidence>
<dbReference type="OrthoDB" id="9762066at2"/>
<dbReference type="PANTHER" id="PTHR42732:SF3">
    <property type="entry name" value="HYDROLASE"/>
    <property type="match status" value="1"/>
</dbReference>
<evidence type="ECO:0000259" key="5">
    <source>
        <dbReference type="Pfam" id="PF02836"/>
    </source>
</evidence>
<evidence type="ECO:0000256" key="1">
    <source>
        <dbReference type="ARBA" id="ARBA00007401"/>
    </source>
</evidence>
<evidence type="ECO:0000256" key="2">
    <source>
        <dbReference type="ARBA" id="ARBA00022801"/>
    </source>
</evidence>
<keyword evidence="3" id="KW-0326">Glycosidase</keyword>
<dbReference type="InterPro" id="IPR006102">
    <property type="entry name" value="Ig-like_GH2"/>
</dbReference>
<reference evidence="8" key="1">
    <citation type="submission" date="2018-12" db="EMBL/GenBank/DDBJ databases">
        <title>Complete genome sequence of Paenibacillus sp. MBLB1234.</title>
        <authorList>
            <person name="Nam Y.-D."/>
            <person name="Kang J."/>
            <person name="Chung W.-H."/>
            <person name="Park Y.S."/>
        </authorList>
    </citation>
    <scope>NUCLEOTIDE SEQUENCE [LARGE SCALE GENOMIC DNA]</scope>
    <source>
        <strain evidence="8">MBLB1234</strain>
    </source>
</reference>
<dbReference type="RefSeq" id="WP_127003806.1">
    <property type="nucleotide sequence ID" value="NZ_CP034346.1"/>
</dbReference>